<dbReference type="Proteomes" id="UP000625976">
    <property type="component" value="Unassembled WGS sequence"/>
</dbReference>
<dbReference type="SUPFAM" id="SSF160574">
    <property type="entry name" value="BT0923-like"/>
    <property type="match status" value="1"/>
</dbReference>
<sequence length="171" mass="19213">MKTIYYNIIMVLLFTTTTAINAQDEGTTIPIKQDIVPNAIQNSVKSEFPNYEITGYSGIPRKTANDEFIEESNGGIVDEFEAITVSLKGEDDELLATYSFEGILMSVMSNKPTIDIPQEVTHKVNKAYPDWIIINYYRHLLGDTITDYVVIKNGSKTITLFSDEDGSFVEH</sequence>
<dbReference type="Gene3D" id="3.10.450.360">
    <property type="match status" value="1"/>
</dbReference>
<evidence type="ECO:0000313" key="3">
    <source>
        <dbReference type="Proteomes" id="UP000625976"/>
    </source>
</evidence>
<reference evidence="2" key="1">
    <citation type="journal article" date="2014" name="Int. J. Syst. Evol. Microbiol.">
        <title>Complete genome sequence of Corynebacterium casei LMG S-19264T (=DSM 44701T), isolated from a smear-ripened cheese.</title>
        <authorList>
            <consortium name="US DOE Joint Genome Institute (JGI-PGF)"/>
            <person name="Walter F."/>
            <person name="Albersmeier A."/>
            <person name="Kalinowski J."/>
            <person name="Ruckert C."/>
        </authorList>
    </citation>
    <scope>NUCLEOTIDE SEQUENCE</scope>
    <source>
        <strain evidence="2">CGMCC 1.12751</strain>
    </source>
</reference>
<dbReference type="AlphaFoldDB" id="A0A917GK81"/>
<protein>
    <recommendedName>
        <fullName evidence="4">Beta-lactamase-inhibitor-like PepSY-like domain-containing protein</fullName>
    </recommendedName>
</protein>
<proteinExistence type="predicted"/>
<feature type="chain" id="PRO_5037388759" description="Beta-lactamase-inhibitor-like PepSY-like domain-containing protein" evidence="1">
    <location>
        <begin position="23"/>
        <end position="171"/>
    </location>
</feature>
<evidence type="ECO:0000313" key="2">
    <source>
        <dbReference type="EMBL" id="GGG49049.1"/>
    </source>
</evidence>
<gene>
    <name evidence="2" type="ORF">GCM10010976_20480</name>
</gene>
<name>A0A917GK81_9FLAO</name>
<organism evidence="2 3">
    <name type="scientific">Bizionia arctica</name>
    <dbReference type="NCBI Taxonomy" id="1495645"/>
    <lineage>
        <taxon>Bacteria</taxon>
        <taxon>Pseudomonadati</taxon>
        <taxon>Bacteroidota</taxon>
        <taxon>Flavobacteriia</taxon>
        <taxon>Flavobacteriales</taxon>
        <taxon>Flavobacteriaceae</taxon>
        <taxon>Bizionia</taxon>
    </lineage>
</organism>
<keyword evidence="3" id="KW-1185">Reference proteome</keyword>
<reference evidence="2" key="2">
    <citation type="submission" date="2020-09" db="EMBL/GenBank/DDBJ databases">
        <authorList>
            <person name="Sun Q."/>
            <person name="Zhou Y."/>
        </authorList>
    </citation>
    <scope>NUCLEOTIDE SEQUENCE</scope>
    <source>
        <strain evidence="2">CGMCC 1.12751</strain>
    </source>
</reference>
<keyword evidence="1" id="KW-0732">Signal</keyword>
<evidence type="ECO:0000256" key="1">
    <source>
        <dbReference type="SAM" id="SignalP"/>
    </source>
</evidence>
<accession>A0A917GK81</accession>
<comment type="caution">
    <text evidence="2">The sequence shown here is derived from an EMBL/GenBank/DDBJ whole genome shotgun (WGS) entry which is preliminary data.</text>
</comment>
<feature type="signal peptide" evidence="1">
    <location>
        <begin position="1"/>
        <end position="22"/>
    </location>
</feature>
<evidence type="ECO:0008006" key="4">
    <source>
        <dbReference type="Google" id="ProtNLM"/>
    </source>
</evidence>
<dbReference type="RefSeq" id="WP_188464445.1">
    <property type="nucleotide sequence ID" value="NZ_BMFQ01000002.1"/>
</dbReference>
<dbReference type="EMBL" id="BMFQ01000002">
    <property type="protein sequence ID" value="GGG49049.1"/>
    <property type="molecule type" value="Genomic_DNA"/>
</dbReference>